<dbReference type="PANTHER" id="PTHR10159:SF519">
    <property type="entry name" value="DUAL SPECIFICITY PROTEIN PHOSPHATASE MPK3"/>
    <property type="match status" value="1"/>
</dbReference>
<keyword evidence="2" id="KW-0904">Protein phosphatase</keyword>
<dbReference type="GO" id="GO:0008330">
    <property type="term" value="F:protein tyrosine/threonine phosphatase activity"/>
    <property type="evidence" value="ECO:0007669"/>
    <property type="project" value="TreeGrafter"/>
</dbReference>
<dbReference type="Pfam" id="PF00782">
    <property type="entry name" value="DSPc"/>
    <property type="match status" value="1"/>
</dbReference>
<dbReference type="PANTHER" id="PTHR10159">
    <property type="entry name" value="DUAL SPECIFICITY PROTEIN PHOSPHATASE"/>
    <property type="match status" value="1"/>
</dbReference>
<keyword evidence="1" id="KW-0378">Hydrolase</keyword>
<accession>A0A097P144</accession>
<evidence type="ECO:0000313" key="5">
    <source>
        <dbReference type="EMBL" id="AIU36881.1"/>
    </source>
</evidence>
<evidence type="ECO:0000256" key="1">
    <source>
        <dbReference type="ARBA" id="ARBA00022801"/>
    </source>
</evidence>
<dbReference type="InterPro" id="IPR000340">
    <property type="entry name" value="Dual-sp_phosphatase_cat-dom"/>
</dbReference>
<feature type="domain" description="Tyrosine-protein phosphatase" evidence="3">
    <location>
        <begin position="3"/>
        <end position="155"/>
    </location>
</feature>
<dbReference type="CDD" id="cd14498">
    <property type="entry name" value="DSP"/>
    <property type="match status" value="1"/>
</dbReference>
<feature type="domain" description="Tyrosine specific protein phosphatases" evidence="4">
    <location>
        <begin position="73"/>
        <end position="131"/>
    </location>
</feature>
<evidence type="ECO:0000259" key="3">
    <source>
        <dbReference type="PROSITE" id="PS50054"/>
    </source>
</evidence>
<evidence type="ECO:0000256" key="2">
    <source>
        <dbReference type="ARBA" id="ARBA00022912"/>
    </source>
</evidence>
<dbReference type="EMBL" id="KM217574">
    <property type="protein sequence ID" value="AIU36881.1"/>
    <property type="molecule type" value="Genomic_DNA"/>
</dbReference>
<dbReference type="SMART" id="SM00195">
    <property type="entry name" value="DSPc"/>
    <property type="match status" value="1"/>
</dbReference>
<name>A0A097P144_GVCP</name>
<dbReference type="InterPro" id="IPR000387">
    <property type="entry name" value="Tyr_Pase_dom"/>
</dbReference>
<gene>
    <name evidence="5" type="primary">orf98</name>
</gene>
<dbReference type="SUPFAM" id="SSF52799">
    <property type="entry name" value="(Phosphotyrosine protein) phosphatases II"/>
    <property type="match status" value="1"/>
</dbReference>
<reference evidence="5" key="2">
    <citation type="submission" date="2014-07" db="EMBL/GenBank/DDBJ databases">
        <title>Comparative genomics of CpGV: Evolution of a crop protection agent.</title>
        <authorList>
            <person name="Radtke P.C."/>
            <person name="Jehle J.A."/>
        </authorList>
    </citation>
    <scope>NUCLEOTIDE SEQUENCE</scope>
    <source>
        <strain evidence="5">CpGV-I07</strain>
    </source>
</reference>
<organismHost>
    <name type="scientific">Cydia pomonella</name>
    <name type="common">Codling moth</name>
    <dbReference type="NCBI Taxonomy" id="82600"/>
</organismHost>
<dbReference type="GO" id="GO:0033550">
    <property type="term" value="F:MAP kinase tyrosine phosphatase activity"/>
    <property type="evidence" value="ECO:0007669"/>
    <property type="project" value="TreeGrafter"/>
</dbReference>
<dbReference type="PROSITE" id="PS00383">
    <property type="entry name" value="TYR_PHOSPHATASE_1"/>
    <property type="match status" value="1"/>
</dbReference>
<dbReference type="InterPro" id="IPR016130">
    <property type="entry name" value="Tyr_Pase_AS"/>
</dbReference>
<proteinExistence type="predicted"/>
<protein>
    <submittedName>
        <fullName evidence="5">ORF98 ptp-2</fullName>
    </submittedName>
</protein>
<dbReference type="InterPro" id="IPR029021">
    <property type="entry name" value="Prot-tyrosine_phosphatase-like"/>
</dbReference>
<dbReference type="InterPro" id="IPR020422">
    <property type="entry name" value="TYR_PHOSPHATASE_DUAL_dom"/>
</dbReference>
<sequence length="161" mass="18519">MYDATRINQDLFVGGFYGDVIAMRHFVRQNNVGCVVSLIDSDVAPIKRALYLPDGDHLHVHCEDDAKCGALADNLEMLFNYLWLKIHNEHKTVLIHCHAGVSRSATLAIYYIMRTNQIDYEQAFQYVYGKRAVHPSEHFVELLKGKCVYNYVDNKLVVRVE</sequence>
<dbReference type="PROSITE" id="PS50054">
    <property type="entry name" value="TYR_PHOSPHATASE_DUAL"/>
    <property type="match status" value="1"/>
</dbReference>
<dbReference type="Gene3D" id="3.90.190.10">
    <property type="entry name" value="Protein tyrosine phosphatase superfamily"/>
    <property type="match status" value="1"/>
</dbReference>
<dbReference type="PROSITE" id="PS50056">
    <property type="entry name" value="TYR_PHOSPHATASE_2"/>
    <property type="match status" value="1"/>
</dbReference>
<dbReference type="GO" id="GO:0017017">
    <property type="term" value="F:MAP kinase tyrosine/serine/threonine phosphatase activity"/>
    <property type="evidence" value="ECO:0007669"/>
    <property type="project" value="TreeGrafter"/>
</dbReference>
<evidence type="ECO:0000259" key="4">
    <source>
        <dbReference type="PROSITE" id="PS50056"/>
    </source>
</evidence>
<organism evidence="5">
    <name type="scientific">Cydia pomonella granulosis virus</name>
    <name type="common">CpGV</name>
    <name type="synonym">Cydia pomonella granulovirus</name>
    <dbReference type="NCBI Taxonomy" id="28289"/>
    <lineage>
        <taxon>Viruses</taxon>
        <taxon>Viruses incertae sedis</taxon>
        <taxon>Naldaviricetes</taxon>
        <taxon>Lefavirales</taxon>
        <taxon>Baculoviridae</taxon>
        <taxon>Betabaculovirus</taxon>
        <taxon>Betabaculovirus cypomonellae</taxon>
    </lineage>
</organism>
<reference evidence="5" key="1">
    <citation type="journal article" date="2014" name="Proc. Natl. Acad. Sci. U.S.A.">
        <title>Baculovirus resistance in codling moth is virus isolate-dependent and the consequence of a mutation in viral gene pe38.</title>
        <authorList>
            <person name="Gebhardt M.M."/>
            <person name="Eberle K.E."/>
            <person name="Radtke P."/>
            <person name="Jehle J.A."/>
        </authorList>
    </citation>
    <scope>NUCLEOTIDE SEQUENCE</scope>
    <source>
        <strain evidence="5">CpGV-I07</strain>
    </source>
</reference>